<dbReference type="SUPFAM" id="SSF101690">
    <property type="entry name" value="PAZ domain"/>
    <property type="match status" value="1"/>
</dbReference>
<feature type="domain" description="PAZ" evidence="11">
    <location>
        <begin position="449"/>
        <end position="563"/>
    </location>
</feature>
<feature type="region of interest" description="Disordered" evidence="9">
    <location>
        <begin position="141"/>
        <end position="163"/>
    </location>
</feature>
<dbReference type="SMART" id="SM01163">
    <property type="entry name" value="DUF1785"/>
    <property type="match status" value="1"/>
</dbReference>
<dbReference type="InterPro" id="IPR014811">
    <property type="entry name" value="ArgoL1"/>
</dbReference>
<gene>
    <name evidence="12" type="ORF">F2Q70_00014597</name>
</gene>
<dbReference type="AlphaFoldDB" id="A0A8S9HRH1"/>
<evidence type="ECO:0000259" key="10">
    <source>
        <dbReference type="PROSITE" id="PS50042"/>
    </source>
</evidence>
<dbReference type="Gene3D" id="2.170.260.10">
    <property type="entry name" value="paz domain"/>
    <property type="match status" value="1"/>
</dbReference>
<dbReference type="GO" id="GO:0051607">
    <property type="term" value="P:defense response to virus"/>
    <property type="evidence" value="ECO:0007669"/>
    <property type="project" value="UniProtKB-ARBA"/>
</dbReference>
<evidence type="ECO:0000256" key="3">
    <source>
        <dbReference type="ARBA" id="ARBA00022845"/>
    </source>
</evidence>
<keyword evidence="7" id="KW-0804">Transcription</keyword>
<dbReference type="GO" id="GO:0031047">
    <property type="term" value="P:regulatory ncRNA-mediated gene silencing"/>
    <property type="evidence" value="ECO:0007669"/>
    <property type="project" value="UniProtKB-KW"/>
</dbReference>
<dbReference type="Pfam" id="PF02170">
    <property type="entry name" value="PAZ"/>
    <property type="match status" value="1"/>
</dbReference>
<dbReference type="InterPro" id="IPR014710">
    <property type="entry name" value="RmlC-like_jellyroll"/>
</dbReference>
<evidence type="ECO:0000256" key="5">
    <source>
        <dbReference type="ARBA" id="ARBA00023015"/>
    </source>
</evidence>
<keyword evidence="5" id="KW-0805">Transcription regulation</keyword>
<reference evidence="12" key="1">
    <citation type="submission" date="2019-12" db="EMBL/GenBank/DDBJ databases">
        <title>Genome sequencing and annotation of Brassica cretica.</title>
        <authorList>
            <person name="Studholme D.J."/>
            <person name="Sarris P.F."/>
        </authorList>
    </citation>
    <scope>NUCLEOTIDE SEQUENCE</scope>
    <source>
        <strain evidence="12">PFS-102/07</strain>
        <tissue evidence="12">Leaf</tissue>
    </source>
</reference>
<dbReference type="PROSITE" id="PS50042">
    <property type="entry name" value="CNMP_BINDING_3"/>
    <property type="match status" value="1"/>
</dbReference>
<accession>A0A8S9HRH1</accession>
<keyword evidence="6" id="KW-0943">RNA-mediated gene silencing</keyword>
<dbReference type="Pfam" id="PF16486">
    <property type="entry name" value="ArgoN"/>
    <property type="match status" value="1"/>
</dbReference>
<evidence type="ECO:0000256" key="1">
    <source>
        <dbReference type="ARBA" id="ARBA00008201"/>
    </source>
</evidence>
<protein>
    <recommendedName>
        <fullName evidence="13">Cyclic nucleotide-binding domain-containing protein</fullName>
    </recommendedName>
</protein>
<feature type="region of interest" description="Disordered" evidence="9">
    <location>
        <begin position="107"/>
        <end position="129"/>
    </location>
</feature>
<feature type="compositionally biased region" description="Acidic residues" evidence="9">
    <location>
        <begin position="141"/>
        <end position="161"/>
    </location>
</feature>
<feature type="region of interest" description="Disordered" evidence="9">
    <location>
        <begin position="327"/>
        <end position="354"/>
    </location>
</feature>
<dbReference type="Pfam" id="PF08699">
    <property type="entry name" value="ArgoL1"/>
    <property type="match status" value="1"/>
</dbReference>
<sequence length="619" mass="69463">MHTLFDRHFNGAAFNLTVHRFGPAPPYVEGLFVYEDPRFTDRYHWTPVDQLKRLNCKSRNLGPGLNYTFAEVETANGVFTRRTHHHAMDGGRVAIVHYRIVPPAAHVAAEDEDEGAEAEEVGEEGLEDAEGVGDVEALDFEAESEDESEADDEDQDPDYDPYQDGLVEQEQVYSVIELFSFFDFRLWLKYETRTNDINIIVVQEHIERLLRDHFLFRKLTDSQCQVLLERLELNPGDVVVKQGGEGDCFCVVGSGEVEVLATQALTEAFEIFCSKTLAGSSRAELLAPISSRGSEKWGPQLDQATYKNLQRLYLSEQLDFSVVLEDAPSSRNNTGNGSPKEDNKADKKKRTRRPNQSNKFLVEISYAAMQAIAAALQGKETDSLQDAIRVLDVILRQSAARQGCLLQNFVPIRAGVIGVRGFHSSSRTTQGGLSLNIDTSTTMAVQPGPVVEFLLANQNVKDPYSVDWTKAKRALKSLRVKVAPSNREYKISGLSDDRCRDQRFPLKSKNEMGEVVETETTVYEYFTEFRKVPLRYSGDFPCINAGKPRRPTYIPIEHCELASLQRHTKSLTNLQHSFHFGVAKNVLILDVETQPNRHAVLGAATSRPDMEGDAKVAHF</sequence>
<dbReference type="EMBL" id="QGKY02001250">
    <property type="protein sequence ID" value="KAF2560613.1"/>
    <property type="molecule type" value="Genomic_DNA"/>
</dbReference>
<keyword evidence="8" id="KW-0687">Ribonucleoprotein</keyword>
<comment type="caution">
    <text evidence="12">The sequence shown here is derived from an EMBL/GenBank/DDBJ whole genome shotgun (WGS) entry which is preliminary data.</text>
</comment>
<dbReference type="InterPro" id="IPR036085">
    <property type="entry name" value="PAZ_dom_sf"/>
</dbReference>
<evidence type="ECO:0000256" key="7">
    <source>
        <dbReference type="ARBA" id="ARBA00023163"/>
    </source>
</evidence>
<dbReference type="PANTHER" id="PTHR22891">
    <property type="entry name" value="EUKARYOTIC TRANSLATION INITIATION FACTOR 2C"/>
    <property type="match status" value="1"/>
</dbReference>
<proteinExistence type="inferred from homology"/>
<evidence type="ECO:0000259" key="11">
    <source>
        <dbReference type="PROSITE" id="PS50821"/>
    </source>
</evidence>
<organism evidence="12">
    <name type="scientific">Brassica cretica</name>
    <name type="common">Mustard</name>
    <dbReference type="NCBI Taxonomy" id="69181"/>
    <lineage>
        <taxon>Eukaryota</taxon>
        <taxon>Viridiplantae</taxon>
        <taxon>Streptophyta</taxon>
        <taxon>Embryophyta</taxon>
        <taxon>Tracheophyta</taxon>
        <taxon>Spermatophyta</taxon>
        <taxon>Magnoliopsida</taxon>
        <taxon>eudicotyledons</taxon>
        <taxon>Gunneridae</taxon>
        <taxon>Pentapetalae</taxon>
        <taxon>rosids</taxon>
        <taxon>malvids</taxon>
        <taxon>Brassicales</taxon>
        <taxon>Brassicaceae</taxon>
        <taxon>Brassiceae</taxon>
        <taxon>Brassica</taxon>
    </lineage>
</organism>
<comment type="similarity">
    <text evidence="1">Belongs to the argonaute family. Ago subfamily.</text>
</comment>
<dbReference type="SUPFAM" id="SSF51206">
    <property type="entry name" value="cAMP-binding domain-like"/>
    <property type="match status" value="1"/>
</dbReference>
<dbReference type="CDD" id="cd02846">
    <property type="entry name" value="PAZ_argonaute_like"/>
    <property type="match status" value="1"/>
</dbReference>
<dbReference type="GO" id="GO:0003723">
    <property type="term" value="F:RNA binding"/>
    <property type="evidence" value="ECO:0007669"/>
    <property type="project" value="UniProtKB-KW"/>
</dbReference>
<evidence type="ECO:0000256" key="6">
    <source>
        <dbReference type="ARBA" id="ARBA00023158"/>
    </source>
</evidence>
<evidence type="ECO:0008006" key="13">
    <source>
        <dbReference type="Google" id="ProtNLM"/>
    </source>
</evidence>
<name>A0A8S9HRH1_BRACR</name>
<dbReference type="GO" id="GO:0006417">
    <property type="term" value="P:regulation of translation"/>
    <property type="evidence" value="ECO:0007669"/>
    <property type="project" value="UniProtKB-KW"/>
</dbReference>
<dbReference type="GO" id="GO:1990904">
    <property type="term" value="C:ribonucleoprotein complex"/>
    <property type="evidence" value="ECO:0007669"/>
    <property type="project" value="UniProtKB-KW"/>
</dbReference>
<evidence type="ECO:0000256" key="2">
    <source>
        <dbReference type="ARBA" id="ARBA00022491"/>
    </source>
</evidence>
<feature type="domain" description="Cyclic nucleotide-binding" evidence="10">
    <location>
        <begin position="215"/>
        <end position="260"/>
    </location>
</feature>
<evidence type="ECO:0000256" key="4">
    <source>
        <dbReference type="ARBA" id="ARBA00022884"/>
    </source>
</evidence>
<keyword evidence="3" id="KW-0810">Translation regulation</keyword>
<dbReference type="InterPro" id="IPR018490">
    <property type="entry name" value="cNMP-bd_dom_sf"/>
</dbReference>
<dbReference type="Gene3D" id="2.60.120.10">
    <property type="entry name" value="Jelly Rolls"/>
    <property type="match status" value="1"/>
</dbReference>
<keyword evidence="4" id="KW-0694">RNA-binding</keyword>
<evidence type="ECO:0000313" key="12">
    <source>
        <dbReference type="EMBL" id="KAF2560613.1"/>
    </source>
</evidence>
<dbReference type="InterPro" id="IPR003100">
    <property type="entry name" value="PAZ_dom"/>
</dbReference>
<dbReference type="PROSITE" id="PS50821">
    <property type="entry name" value="PAZ"/>
    <property type="match status" value="1"/>
</dbReference>
<keyword evidence="2" id="KW-0678">Repressor</keyword>
<feature type="compositionally biased region" description="Acidic residues" evidence="9">
    <location>
        <begin position="110"/>
        <end position="129"/>
    </location>
</feature>
<evidence type="ECO:0000256" key="8">
    <source>
        <dbReference type="ARBA" id="ARBA00023274"/>
    </source>
</evidence>
<dbReference type="InterPro" id="IPR000595">
    <property type="entry name" value="cNMP-bd_dom"/>
</dbReference>
<dbReference type="FunFam" id="2.170.260.10:FF:000008">
    <property type="entry name" value="Protein argonaute 7"/>
    <property type="match status" value="1"/>
</dbReference>
<dbReference type="InterPro" id="IPR032474">
    <property type="entry name" value="Argonaute_N"/>
</dbReference>
<evidence type="ECO:0000256" key="9">
    <source>
        <dbReference type="SAM" id="MobiDB-lite"/>
    </source>
</evidence>